<organism evidence="6 7">
    <name type="scientific">Bradyrhizobium neotropicale</name>
    <dbReference type="NCBI Taxonomy" id="1497615"/>
    <lineage>
        <taxon>Bacteria</taxon>
        <taxon>Pseudomonadati</taxon>
        <taxon>Pseudomonadota</taxon>
        <taxon>Alphaproteobacteria</taxon>
        <taxon>Hyphomicrobiales</taxon>
        <taxon>Nitrobacteraceae</taxon>
        <taxon>Bradyrhizobium</taxon>
    </lineage>
</organism>
<evidence type="ECO:0000313" key="7">
    <source>
        <dbReference type="Proteomes" id="UP000077173"/>
    </source>
</evidence>
<comment type="caution">
    <text evidence="6">The sequence shown here is derived from an EMBL/GenBank/DDBJ whole genome shotgun (WGS) entry which is preliminary data.</text>
</comment>
<dbReference type="PANTHER" id="PTHR37423:SF2">
    <property type="entry name" value="MEMBRANE-BOUND LYTIC MUREIN TRANSGLYCOSYLASE C"/>
    <property type="match status" value="1"/>
</dbReference>
<dbReference type="PROSITE" id="PS00922">
    <property type="entry name" value="TRANSGLYCOSYLASE"/>
    <property type="match status" value="1"/>
</dbReference>
<feature type="compositionally biased region" description="Basic and acidic residues" evidence="4">
    <location>
        <begin position="68"/>
        <end position="83"/>
    </location>
</feature>
<keyword evidence="7" id="KW-1185">Reference proteome</keyword>
<dbReference type="Proteomes" id="UP000077173">
    <property type="component" value="Unassembled WGS sequence"/>
</dbReference>
<protein>
    <submittedName>
        <fullName evidence="6">Lytic transglycosylase</fullName>
    </submittedName>
</protein>
<proteinExistence type="inferred from homology"/>
<dbReference type="AlphaFoldDB" id="A0A176Z6M7"/>
<dbReference type="RefSeq" id="WP_063679416.1">
    <property type="nucleotide sequence ID" value="NZ_LSEF01000062.1"/>
</dbReference>
<dbReference type="CDD" id="cd13401">
    <property type="entry name" value="Slt70-like"/>
    <property type="match status" value="1"/>
</dbReference>
<evidence type="ECO:0000256" key="3">
    <source>
        <dbReference type="ARBA" id="ARBA00022729"/>
    </source>
</evidence>
<dbReference type="GO" id="GO:0004553">
    <property type="term" value="F:hydrolase activity, hydrolyzing O-glycosyl compounds"/>
    <property type="evidence" value="ECO:0007669"/>
    <property type="project" value="InterPro"/>
</dbReference>
<gene>
    <name evidence="6" type="ORF">AXW67_15625</name>
</gene>
<dbReference type="InterPro" id="IPR008939">
    <property type="entry name" value="Lytic_TGlycosylase_superhlx_U"/>
</dbReference>
<accession>A0A176Z6M7</accession>
<comment type="similarity">
    <text evidence="1">Belongs to the transglycosylase Slt family.</text>
</comment>
<dbReference type="EMBL" id="LSEF01000062">
    <property type="protein sequence ID" value="OAF15412.1"/>
    <property type="molecule type" value="Genomic_DNA"/>
</dbReference>
<keyword evidence="3" id="KW-0732">Signal</keyword>
<dbReference type="PANTHER" id="PTHR37423">
    <property type="entry name" value="SOLUBLE LYTIC MUREIN TRANSGLYCOSYLASE-RELATED"/>
    <property type="match status" value="1"/>
</dbReference>
<dbReference type="GO" id="GO:0042597">
    <property type="term" value="C:periplasmic space"/>
    <property type="evidence" value="ECO:0007669"/>
    <property type="project" value="InterPro"/>
</dbReference>
<dbReference type="Gene3D" id="1.25.20.10">
    <property type="entry name" value="Bacterial muramidases"/>
    <property type="match status" value="1"/>
</dbReference>
<dbReference type="GO" id="GO:0016020">
    <property type="term" value="C:membrane"/>
    <property type="evidence" value="ECO:0007669"/>
    <property type="project" value="InterPro"/>
</dbReference>
<feature type="compositionally biased region" description="Basic and acidic residues" evidence="4">
    <location>
        <begin position="21"/>
        <end position="38"/>
    </location>
</feature>
<evidence type="ECO:0000259" key="5">
    <source>
        <dbReference type="Pfam" id="PF01464"/>
    </source>
</evidence>
<evidence type="ECO:0000256" key="1">
    <source>
        <dbReference type="ARBA" id="ARBA00007734"/>
    </source>
</evidence>
<sequence>MAGLSVGCAAWAKSNEAPPDGAKDTVKETAKQAPKETTKGPSKGSAKGTGKDAAKGTSKEAASAPAKDAAKKPAKDAGKELAKDKHKPTAAAPAPKSRPTANGSPPQATPATATVRPAAPTAVRPAAAPVLAPATRQHAAPRKPVLPAAVAATSSTSQGDKDTLENVIELVRKRRSGDATNAEAAISDPVARKLAEWIILRSEDNGASVERYRAFLSANPSWPSQTFLRRRLEAAMWDDRRDDSVAWSWFENESPISAKGRFSLAKAMLARGDRANAERLVREAWRSDPMSEDTENNALDQFGALLTPGDQKARMDSLLYGSEHEAALRAAKRLGAGYVALAKARIASYRKAPNTRALLEAVPRELHGDPGYIFSKIQLLRREEKFAEAAQLMLSAPKDPNRLYNLDEWWIERRLLARKMIDTEEFRSAYLIARDAALPSRDIYKTEQEFTAGWIALRFLNDPSTAAQHFARIGVGSVNPTTLARAGYWQGRAAEAMGRQQEARNAYARAGEQSTSYYGQLARAKLSLPQIALNSAPHGRGAERLEIVRAAQLLYELDERELAVPMLADMGENGDPEALAGLGELTQRYSDARGMLLVGKAALNRGLPFDFYAYPVNGIPQFSQIGPEVERSIVYAIARQESAFNPSVVSPAQAYGLMQVTPDAARYVCKRHGATYDLSRLKNDSAYNATLGAAELGGLLEDYRGSYIMTFAAYNAGRGSVKKWIDRYGDPRDPKVDAVDWVELIPFSETRNYVQRIMENLQVYRARFGGGTRLQIEADLRRGTGSVE</sequence>
<dbReference type="InterPro" id="IPR000189">
    <property type="entry name" value="Transglyc_AS"/>
</dbReference>
<dbReference type="GO" id="GO:0000270">
    <property type="term" value="P:peptidoglycan metabolic process"/>
    <property type="evidence" value="ECO:0007669"/>
    <property type="project" value="InterPro"/>
</dbReference>
<evidence type="ECO:0000256" key="4">
    <source>
        <dbReference type="SAM" id="MobiDB-lite"/>
    </source>
</evidence>
<dbReference type="SUPFAM" id="SSF53955">
    <property type="entry name" value="Lysozyme-like"/>
    <property type="match status" value="1"/>
</dbReference>
<dbReference type="InterPro" id="IPR008258">
    <property type="entry name" value="Transglycosylase_SLT_dom_1"/>
</dbReference>
<evidence type="ECO:0000313" key="6">
    <source>
        <dbReference type="EMBL" id="OAF15412.1"/>
    </source>
</evidence>
<dbReference type="GO" id="GO:0008933">
    <property type="term" value="F:peptidoglycan lytic transglycosylase activity"/>
    <property type="evidence" value="ECO:0007669"/>
    <property type="project" value="InterPro"/>
</dbReference>
<dbReference type="Pfam" id="PF01464">
    <property type="entry name" value="SLT"/>
    <property type="match status" value="1"/>
</dbReference>
<evidence type="ECO:0000256" key="2">
    <source>
        <dbReference type="ARBA" id="ARBA00009387"/>
    </source>
</evidence>
<reference evidence="6 7" key="1">
    <citation type="submission" date="2016-02" db="EMBL/GenBank/DDBJ databases">
        <title>Draft genome sequence of the strain BR 10247T Bradyrhizobium neotropicale isolated from nodules of Centrolobium paraense.</title>
        <authorList>
            <person name="Simoes-Araujo J.L."/>
            <person name="Barauna A.C."/>
            <person name="Silva K."/>
            <person name="Zilli J.E."/>
        </authorList>
    </citation>
    <scope>NUCLEOTIDE SEQUENCE [LARGE SCALE GENOMIC DNA]</scope>
    <source>
        <strain evidence="6 7">BR 10247</strain>
    </source>
</reference>
<feature type="compositionally biased region" description="Low complexity" evidence="4">
    <location>
        <begin position="89"/>
        <end position="136"/>
    </location>
</feature>
<dbReference type="Gene3D" id="1.10.530.10">
    <property type="match status" value="1"/>
</dbReference>
<dbReference type="InterPro" id="IPR023346">
    <property type="entry name" value="Lysozyme-like_dom_sf"/>
</dbReference>
<feature type="region of interest" description="Disordered" evidence="4">
    <location>
        <begin position="1"/>
        <end position="163"/>
    </location>
</feature>
<name>A0A176Z6M7_9BRAD</name>
<dbReference type="SUPFAM" id="SSF48435">
    <property type="entry name" value="Bacterial muramidases"/>
    <property type="match status" value="1"/>
</dbReference>
<comment type="similarity">
    <text evidence="2">Belongs to the virb1 family.</text>
</comment>
<feature type="compositionally biased region" description="Basic and acidic residues" evidence="4">
    <location>
        <begin position="49"/>
        <end position="58"/>
    </location>
</feature>
<feature type="domain" description="Transglycosylase SLT" evidence="5">
    <location>
        <begin position="627"/>
        <end position="731"/>
    </location>
</feature>